<feature type="coiled-coil region" evidence="1">
    <location>
        <begin position="1"/>
        <end position="45"/>
    </location>
</feature>
<sequence>MRNVQRALENLQQEKHQKLALQRDLKEAQDKLAETTADLEAARKRWKKAASQLSQFQSQGGAGLYQVTDGDLINSAKQLRYDIRAFSVQYFLGKAPLGQLPGVDGGFSRYMRETINTTLKGYDDDDVAHLMSSETSGPVVIQAFLWRLLVGEIFEQFRWAASPPWLRKPMAAVYRALKPTAAPTPEASGERRFQMWKATTSALILESMESMEEEEEEEEQEQVQRSSESTAEKTSSFNCWSFSDRVLDIIRPFVRNDSDVEGILGNLCNIIESSIALDQEICRQMARVDWVFPPPPSSKDLLVSFNPDDMAVGVGETTPRPGQYVSVVMAPALKKRGKSTGEDFEIENLLLKMEVTCM</sequence>
<dbReference type="EMBL" id="MU853753">
    <property type="protein sequence ID" value="KAK3946032.1"/>
    <property type="molecule type" value="Genomic_DNA"/>
</dbReference>
<feature type="region of interest" description="Disordered" evidence="2">
    <location>
        <begin position="209"/>
        <end position="230"/>
    </location>
</feature>
<reference evidence="4" key="1">
    <citation type="journal article" date="2023" name="Mol. Phylogenet. Evol.">
        <title>Genome-scale phylogeny and comparative genomics of the fungal order Sordariales.</title>
        <authorList>
            <person name="Hensen N."/>
            <person name="Bonometti L."/>
            <person name="Westerberg I."/>
            <person name="Brannstrom I.O."/>
            <person name="Guillou S."/>
            <person name="Cros-Aarteil S."/>
            <person name="Calhoun S."/>
            <person name="Haridas S."/>
            <person name="Kuo A."/>
            <person name="Mondo S."/>
            <person name="Pangilinan J."/>
            <person name="Riley R."/>
            <person name="LaButti K."/>
            <person name="Andreopoulos B."/>
            <person name="Lipzen A."/>
            <person name="Chen C."/>
            <person name="Yan M."/>
            <person name="Daum C."/>
            <person name="Ng V."/>
            <person name="Clum A."/>
            <person name="Steindorff A."/>
            <person name="Ohm R.A."/>
            <person name="Martin F."/>
            <person name="Silar P."/>
            <person name="Natvig D.O."/>
            <person name="Lalanne C."/>
            <person name="Gautier V."/>
            <person name="Ament-Velasquez S.L."/>
            <person name="Kruys A."/>
            <person name="Hutchinson M.I."/>
            <person name="Powell A.J."/>
            <person name="Barry K."/>
            <person name="Miller A.N."/>
            <person name="Grigoriev I.V."/>
            <person name="Debuchy R."/>
            <person name="Gladieux P."/>
            <person name="Hiltunen Thoren M."/>
            <person name="Johannesson H."/>
        </authorList>
    </citation>
    <scope>NUCLEOTIDE SEQUENCE [LARGE SCALE GENOMIC DNA]</scope>
    <source>
        <strain evidence="4">CBS 340.73</strain>
    </source>
</reference>
<evidence type="ECO:0000256" key="1">
    <source>
        <dbReference type="SAM" id="Coils"/>
    </source>
</evidence>
<evidence type="ECO:0000313" key="3">
    <source>
        <dbReference type="EMBL" id="KAK3946032.1"/>
    </source>
</evidence>
<accession>A0AAN6NLV1</accession>
<comment type="caution">
    <text evidence="3">The sequence shown here is derived from an EMBL/GenBank/DDBJ whole genome shotgun (WGS) entry which is preliminary data.</text>
</comment>
<keyword evidence="4" id="KW-1185">Reference proteome</keyword>
<dbReference type="Proteomes" id="UP001303473">
    <property type="component" value="Unassembled WGS sequence"/>
</dbReference>
<dbReference type="AlphaFoldDB" id="A0AAN6NLV1"/>
<evidence type="ECO:0000313" key="4">
    <source>
        <dbReference type="Proteomes" id="UP001303473"/>
    </source>
</evidence>
<keyword evidence="1" id="KW-0175">Coiled coil</keyword>
<evidence type="ECO:0000256" key="2">
    <source>
        <dbReference type="SAM" id="MobiDB-lite"/>
    </source>
</evidence>
<name>A0AAN6NLV1_9PEZI</name>
<feature type="compositionally biased region" description="Acidic residues" evidence="2">
    <location>
        <begin position="209"/>
        <end position="221"/>
    </location>
</feature>
<proteinExistence type="predicted"/>
<protein>
    <submittedName>
        <fullName evidence="3">Uncharacterized protein</fullName>
    </submittedName>
</protein>
<organism evidence="3 4">
    <name type="scientific">Diplogelasinospora grovesii</name>
    <dbReference type="NCBI Taxonomy" id="303347"/>
    <lineage>
        <taxon>Eukaryota</taxon>
        <taxon>Fungi</taxon>
        <taxon>Dikarya</taxon>
        <taxon>Ascomycota</taxon>
        <taxon>Pezizomycotina</taxon>
        <taxon>Sordariomycetes</taxon>
        <taxon>Sordariomycetidae</taxon>
        <taxon>Sordariales</taxon>
        <taxon>Diplogelasinosporaceae</taxon>
        <taxon>Diplogelasinospora</taxon>
    </lineage>
</organism>
<gene>
    <name evidence="3" type="ORF">QBC46DRAFT_370656</name>
</gene>